<protein>
    <submittedName>
        <fullName evidence="1">Uncharacterized protein</fullName>
    </submittedName>
</protein>
<proteinExistence type="predicted"/>
<reference evidence="1" key="1">
    <citation type="submission" date="2021-03" db="EMBL/GenBank/DDBJ databases">
        <title>Evolutionary priming and transition to the ectomycorrhizal habit in an iconic lineage of mushroom-forming fungi: is preadaptation a requirement?</title>
        <authorList>
            <consortium name="DOE Joint Genome Institute"/>
            <person name="Looney B.P."/>
            <person name="Miyauchi S."/>
            <person name="Morin E."/>
            <person name="Drula E."/>
            <person name="Courty P.E."/>
            <person name="Chicoki N."/>
            <person name="Fauchery L."/>
            <person name="Kohler A."/>
            <person name="Kuo A."/>
            <person name="LaButti K."/>
            <person name="Pangilinan J."/>
            <person name="Lipzen A."/>
            <person name="Riley R."/>
            <person name="Andreopoulos W."/>
            <person name="He G."/>
            <person name="Johnson J."/>
            <person name="Barry K.W."/>
            <person name="Grigoriev I.V."/>
            <person name="Nagy L."/>
            <person name="Hibbett D."/>
            <person name="Henrissat B."/>
            <person name="Matheny P.B."/>
            <person name="Labbe J."/>
            <person name="Martin A.F."/>
        </authorList>
    </citation>
    <scope>NUCLEOTIDE SEQUENCE</scope>
    <source>
        <strain evidence="1">BPL698</strain>
    </source>
</reference>
<keyword evidence="2" id="KW-1185">Reference proteome</keyword>
<sequence length="103" mass="11310">MRPLPIVALFCFAVGIAPSFALPSTVVPREKQLEKKKPKDRHPSPALKGKGAQPSEPKILFPKVEDHDEPKESGSGVRKHRPVLRRPSKGRSSTLDPIVEESA</sequence>
<comment type="caution">
    <text evidence="1">The sequence shown here is derived from an EMBL/GenBank/DDBJ whole genome shotgun (WGS) entry which is preliminary data.</text>
</comment>
<accession>A0ACC0TQQ7</accession>
<organism evidence="1 2">
    <name type="scientific">Russula earlei</name>
    <dbReference type="NCBI Taxonomy" id="71964"/>
    <lineage>
        <taxon>Eukaryota</taxon>
        <taxon>Fungi</taxon>
        <taxon>Dikarya</taxon>
        <taxon>Basidiomycota</taxon>
        <taxon>Agaricomycotina</taxon>
        <taxon>Agaricomycetes</taxon>
        <taxon>Russulales</taxon>
        <taxon>Russulaceae</taxon>
        <taxon>Russula</taxon>
    </lineage>
</organism>
<evidence type="ECO:0000313" key="1">
    <source>
        <dbReference type="EMBL" id="KAI9432869.1"/>
    </source>
</evidence>
<dbReference type="Proteomes" id="UP001207468">
    <property type="component" value="Unassembled WGS sequence"/>
</dbReference>
<gene>
    <name evidence="1" type="ORF">F5148DRAFT_1269628</name>
</gene>
<evidence type="ECO:0000313" key="2">
    <source>
        <dbReference type="Proteomes" id="UP001207468"/>
    </source>
</evidence>
<name>A0ACC0TQQ7_9AGAM</name>
<dbReference type="EMBL" id="JAGFNK010001289">
    <property type="protein sequence ID" value="KAI9432869.1"/>
    <property type="molecule type" value="Genomic_DNA"/>
</dbReference>